<sequence length="356" mass="39929">MQPPATQSYEGLVGARWPEHGVFVTSPNMKVLSPPLLGPQKICERLQYHFGEHDPCLVAQPFDASTAFLSVIQYPYGVNMSSLIPWAVPDRIEFEPVLGQTLAHNPLGHLKRQLVDELESSAQSLLSRARPKLNDYQTRIRILLSQLKRPLLFNEAIHSWVCAQRNILQMEALYTWVMSVEPRWDTPSPIAKHAIRDVVGALTERADEAEKLFRAGIPVWYFQKLGAEDFTRVARWSTETNPVPFRQLDPRVSLADADPPHPTIFHGTLERSKRYTAMAECIWRQVYPSSLWSSNNTHSNVQFDNSSSASHTAPKKLDAALLGACGSSGPSVLLLTIPSLRCAVRVESVRDRSSVD</sequence>
<evidence type="ECO:0000313" key="2">
    <source>
        <dbReference type="Proteomes" id="UP001142393"/>
    </source>
</evidence>
<dbReference type="Proteomes" id="UP001142393">
    <property type="component" value="Unassembled WGS sequence"/>
</dbReference>
<comment type="caution">
    <text evidence="1">The sequence shown here is derived from an EMBL/GenBank/DDBJ whole genome shotgun (WGS) entry which is preliminary data.</text>
</comment>
<reference evidence="1 2" key="1">
    <citation type="journal article" date="2023" name="Proc. Natl. Acad. Sci. U.S.A.">
        <title>A global phylogenomic analysis of the shiitake genus Lentinula.</title>
        <authorList>
            <person name="Sierra-Patev S."/>
            <person name="Min B."/>
            <person name="Naranjo-Ortiz M."/>
            <person name="Looney B."/>
            <person name="Konkel Z."/>
            <person name="Slot J.C."/>
            <person name="Sakamoto Y."/>
            <person name="Steenwyk J.L."/>
            <person name="Rokas A."/>
            <person name="Carro J."/>
            <person name="Camarero S."/>
            <person name="Ferreira P."/>
            <person name="Molpeceres G."/>
            <person name="Ruiz-Duenas F.J."/>
            <person name="Serrano A."/>
            <person name="Henrissat B."/>
            <person name="Drula E."/>
            <person name="Hughes K.W."/>
            <person name="Mata J.L."/>
            <person name="Ishikawa N.K."/>
            <person name="Vargas-Isla R."/>
            <person name="Ushijima S."/>
            <person name="Smith C.A."/>
            <person name="Donoghue J."/>
            <person name="Ahrendt S."/>
            <person name="Andreopoulos W."/>
            <person name="He G."/>
            <person name="LaButti K."/>
            <person name="Lipzen A."/>
            <person name="Ng V."/>
            <person name="Riley R."/>
            <person name="Sandor L."/>
            <person name="Barry K."/>
            <person name="Martinez A.T."/>
            <person name="Xiao Y."/>
            <person name="Gibbons J.G."/>
            <person name="Terashima K."/>
            <person name="Grigoriev I.V."/>
            <person name="Hibbett D."/>
        </authorList>
    </citation>
    <scope>NUCLEOTIDE SEQUENCE [LARGE SCALE GENOMIC DNA]</scope>
    <source>
        <strain evidence="1 2">TFB7810</strain>
    </source>
</reference>
<name>A0A9W8U198_9AGAR</name>
<keyword evidence="2" id="KW-1185">Reference proteome</keyword>
<proteinExistence type="predicted"/>
<evidence type="ECO:0000313" key="1">
    <source>
        <dbReference type="EMBL" id="KAJ3748452.1"/>
    </source>
</evidence>
<dbReference type="EMBL" id="JANVFU010000002">
    <property type="protein sequence ID" value="KAJ3748452.1"/>
    <property type="molecule type" value="Genomic_DNA"/>
</dbReference>
<protein>
    <submittedName>
        <fullName evidence="1">Uncharacterized protein</fullName>
    </submittedName>
</protein>
<gene>
    <name evidence="1" type="ORF">DFH05DRAFT_1520032</name>
</gene>
<accession>A0A9W8U198</accession>
<dbReference type="AlphaFoldDB" id="A0A9W8U198"/>
<organism evidence="1 2">
    <name type="scientific">Lentinula detonsa</name>
    <dbReference type="NCBI Taxonomy" id="2804962"/>
    <lineage>
        <taxon>Eukaryota</taxon>
        <taxon>Fungi</taxon>
        <taxon>Dikarya</taxon>
        <taxon>Basidiomycota</taxon>
        <taxon>Agaricomycotina</taxon>
        <taxon>Agaricomycetes</taxon>
        <taxon>Agaricomycetidae</taxon>
        <taxon>Agaricales</taxon>
        <taxon>Marasmiineae</taxon>
        <taxon>Omphalotaceae</taxon>
        <taxon>Lentinula</taxon>
    </lineage>
</organism>